<evidence type="ECO:0000313" key="4">
    <source>
        <dbReference type="Proteomes" id="UP000000994"/>
    </source>
</evidence>
<protein>
    <submittedName>
        <fullName evidence="2">Virion structural protein</fullName>
    </submittedName>
</protein>
<dbReference type="RefSeq" id="YP_195257.1">
    <property type="nucleotide sequence ID" value="NC_006820.1"/>
</dbReference>
<organism evidence="2 4">
    <name type="scientific">Synechococcus phage S-PM2</name>
    <dbReference type="NCBI Taxonomy" id="238854"/>
    <lineage>
        <taxon>Viruses</taxon>
        <taxon>Duplodnaviria</taxon>
        <taxon>Heunggongvirae</taxon>
        <taxon>Uroviricota</taxon>
        <taxon>Caudoviricetes</taxon>
        <taxon>Pantevenvirales</taxon>
        <taxon>Kyanoviridae</taxon>
        <taxon>Nodensvirus</taxon>
        <taxon>Nodensvirus spm2</taxon>
    </lineage>
</organism>
<reference evidence="3" key="4">
    <citation type="submission" date="2015-02" db="EMBL/GenBank/DDBJ databases">
        <authorList>
            <person name="Chooi Y.-H."/>
        </authorList>
    </citation>
    <scope>NUCLEOTIDE SEQUENCE</scope>
</reference>
<dbReference type="Proteomes" id="UP000246186">
    <property type="component" value="Genome"/>
</dbReference>
<reference evidence="2 4" key="1">
    <citation type="journal article" date="2004" name="Proc. Natl. Acad. Sci. U.S.A.">
        <title>Genetic organization of the psbAD region in phages infecting marine Synechococcus strains.</title>
        <authorList>
            <person name="Millard A."/>
            <person name="Clokie M.R."/>
            <person name="Shub D.A."/>
            <person name="Mann N.H."/>
        </authorList>
    </citation>
    <scope>NUCLEOTIDE SEQUENCE [LARGE SCALE GENOMIC DNA]</scope>
</reference>
<gene>
    <name evidence="3" type="ORF">S-PM2d222</name>
    <name evidence="2" type="ORF">S-PM2p222</name>
</gene>
<dbReference type="EMBL" id="AJ630128">
    <property type="protein sequence ID" value="CAF34287.1"/>
    <property type="molecule type" value="Genomic_DNA"/>
</dbReference>
<name>Q5GQB5_BPSYP</name>
<evidence type="ECO:0000256" key="1">
    <source>
        <dbReference type="SAM" id="MobiDB-lite"/>
    </source>
</evidence>
<dbReference type="Proteomes" id="UP000000994">
    <property type="component" value="Segment"/>
</dbReference>
<keyword evidence="4" id="KW-1185">Reference proteome</keyword>
<organismHost>
    <name type="scientific">Synechococcus</name>
    <dbReference type="NCBI Taxonomy" id="1129"/>
</organismHost>
<accession>Q5GQB5</accession>
<dbReference type="OrthoDB" id="10671at10239"/>
<feature type="compositionally biased region" description="Low complexity" evidence="1">
    <location>
        <begin position="124"/>
        <end position="134"/>
    </location>
</feature>
<evidence type="ECO:0000313" key="5">
    <source>
        <dbReference type="Proteomes" id="UP000246186"/>
    </source>
</evidence>
<proteinExistence type="predicted"/>
<evidence type="ECO:0000313" key="3">
    <source>
        <dbReference type="EMBL" id="CFW42459.1"/>
    </source>
</evidence>
<feature type="region of interest" description="Disordered" evidence="1">
    <location>
        <begin position="119"/>
        <end position="148"/>
    </location>
</feature>
<reference evidence="3 5" key="3">
    <citation type="journal article" date="2015" name="PLoS ONE">
        <title>Spontaneous Deletion of an "ORFanage" Region Facilitates Host Adaptation in a "Photosynthetic" Cyanophage.</title>
        <authorList>
            <person name="Puxty R.J."/>
            <person name="Perez-Sepulveda B."/>
            <person name="Rihtman B."/>
            <person name="Evans D.J."/>
            <person name="Millard A.D."/>
            <person name="Scanlan D.J."/>
        </authorList>
    </citation>
    <scope>NUCLEOTIDE SEQUENCE [LARGE SCALE GENOMIC DNA]</scope>
</reference>
<reference evidence="2 4" key="2">
    <citation type="journal article" date="2005" name="J. Bacteriol.">
        <title>The genome of S-PM2, a 'photosynthetic' T4-type bacteriophage that infects marine Synechococcus strains.</title>
        <authorList>
            <person name="Mann N.H."/>
            <person name="Clokie M.R."/>
            <person name="Millard A."/>
            <person name="Cook A."/>
            <person name="Wilson W.H."/>
            <person name="Wheatley P.J."/>
            <person name="Letarov A."/>
            <person name="Krisch H.M."/>
        </authorList>
    </citation>
    <scope>NUCLEOTIDE SEQUENCE</scope>
</reference>
<dbReference type="KEGG" id="vg:3260490"/>
<sequence length="560" mass="58728">MSLLKRGFTFTTIYTVPLTIRSLLIYTVGGGAGGFEPFNDRFSGGSGSPGGTTSYRDGIGQLIAGFGGSSSIGGTGTPNFFRGRFGQTATSDFNPRADPGYLDFSIGFSDGNGWRYGSGGPGATLGTSGSSPSSSGGGGGGAGYRTMARNTRGAVPGENNTIIIGFGGSQGGSGNRRAGARGIAYIYETIYDPATINYFRGVDGDVTMINNGIDGITLEWGISYNCPPGGTCTFSGGSNVDAVSTDIRITTDGNAETLVTGGSGVNKLSEIGTFFVRPVGTRTYRIIASNPGTRVFREVTVTVYQPPTITITLSPEEIINGNSSTLQWEVGGDVDTVTIDQGIGDANVNGSTSVSPSETTTYTITASGLGGTLTKSITLTVYQTPELTVTFPGTYDYGVNQTMTVTTRYASVAVRVDLTYNYQGGSSSTDSYILTPNGSSESGDEITETFTPLIEWNTLGPETIDFLVTATGLGGEQTRTTTEDVIIDRLPDSVNIPDTSEVFPQEDPVVSPNDDTILSDPLSVTGIDIPVEIKSNRPIQVRFDDNDPEIESNWQSLRQI</sequence>
<dbReference type="EMBL" id="LN828717">
    <property type="protein sequence ID" value="CFW42459.1"/>
    <property type="molecule type" value="Genomic_DNA"/>
</dbReference>
<evidence type="ECO:0000313" key="2">
    <source>
        <dbReference type="EMBL" id="CAF34287.1"/>
    </source>
</evidence>